<comment type="caution">
    <text evidence="1">The sequence shown here is derived from an EMBL/GenBank/DDBJ whole genome shotgun (WGS) entry which is preliminary data.</text>
</comment>
<reference evidence="1 2" key="1">
    <citation type="journal article" date="2019" name="Commun. Biol.">
        <title>The bagworm genome reveals a unique fibroin gene that provides high tensile strength.</title>
        <authorList>
            <person name="Kono N."/>
            <person name="Nakamura H."/>
            <person name="Ohtoshi R."/>
            <person name="Tomita M."/>
            <person name="Numata K."/>
            <person name="Arakawa K."/>
        </authorList>
    </citation>
    <scope>NUCLEOTIDE SEQUENCE [LARGE SCALE GENOMIC DNA]</scope>
</reference>
<name>A0A4C1ZA10_EUMVA</name>
<proteinExistence type="predicted"/>
<gene>
    <name evidence="1" type="ORF">EVAR_32314_1</name>
</gene>
<organism evidence="1 2">
    <name type="scientific">Eumeta variegata</name>
    <name type="common">Bagworm moth</name>
    <name type="synonym">Eumeta japonica</name>
    <dbReference type="NCBI Taxonomy" id="151549"/>
    <lineage>
        <taxon>Eukaryota</taxon>
        <taxon>Metazoa</taxon>
        <taxon>Ecdysozoa</taxon>
        <taxon>Arthropoda</taxon>
        <taxon>Hexapoda</taxon>
        <taxon>Insecta</taxon>
        <taxon>Pterygota</taxon>
        <taxon>Neoptera</taxon>
        <taxon>Endopterygota</taxon>
        <taxon>Lepidoptera</taxon>
        <taxon>Glossata</taxon>
        <taxon>Ditrysia</taxon>
        <taxon>Tineoidea</taxon>
        <taxon>Psychidae</taxon>
        <taxon>Oiketicinae</taxon>
        <taxon>Eumeta</taxon>
    </lineage>
</organism>
<sequence length="159" mass="17749">MQLIGARRSPAATATATKGGRWGAPLREIASLHLLVCLRMNLPLAFEIDFEACYKTPPQGSRRRRAVKVTGNGPARRQQLAGERTPFPDPFSALKRYVRPPLTAPRAINCPHPLCAHPLGTGKRRGRSFHCVFAFSTAHCDENFRFEYLTFTFLSDIIV</sequence>
<dbReference type="AlphaFoldDB" id="A0A4C1ZA10"/>
<accession>A0A4C1ZA10</accession>
<protein>
    <submittedName>
        <fullName evidence="1">Uncharacterized protein</fullName>
    </submittedName>
</protein>
<evidence type="ECO:0000313" key="2">
    <source>
        <dbReference type="Proteomes" id="UP000299102"/>
    </source>
</evidence>
<evidence type="ECO:0000313" key="1">
    <source>
        <dbReference type="EMBL" id="GBP84688.1"/>
    </source>
</evidence>
<dbReference type="Proteomes" id="UP000299102">
    <property type="component" value="Unassembled WGS sequence"/>
</dbReference>
<dbReference type="EMBL" id="BGZK01001694">
    <property type="protein sequence ID" value="GBP84688.1"/>
    <property type="molecule type" value="Genomic_DNA"/>
</dbReference>
<keyword evidence="2" id="KW-1185">Reference proteome</keyword>